<sequence length="93" mass="10715">MSDKRIDKIRKDFDRLTTSLAVIAIFFLTYGLYHYLILGTTAVTHAKAPMPSLSNGSTTIFFGTIFFGLALYRIIRRKQLIEQIEQLKKSDRK</sequence>
<dbReference type="EMBL" id="JAFLND010000001">
    <property type="protein sequence ID" value="MBO0328924.1"/>
    <property type="molecule type" value="Genomic_DNA"/>
</dbReference>
<keyword evidence="1" id="KW-1133">Transmembrane helix</keyword>
<feature type="transmembrane region" description="Helical" evidence="1">
    <location>
        <begin position="58"/>
        <end position="75"/>
    </location>
</feature>
<proteinExistence type="predicted"/>
<evidence type="ECO:0000313" key="2">
    <source>
        <dbReference type="EMBL" id="MBO0328924.1"/>
    </source>
</evidence>
<evidence type="ECO:0000256" key="1">
    <source>
        <dbReference type="SAM" id="Phobius"/>
    </source>
</evidence>
<comment type="caution">
    <text evidence="2">The sequence shown here is derived from an EMBL/GenBank/DDBJ whole genome shotgun (WGS) entry which is preliminary data.</text>
</comment>
<keyword evidence="1" id="KW-0812">Transmembrane</keyword>
<feature type="transmembrane region" description="Helical" evidence="1">
    <location>
        <begin position="20"/>
        <end position="38"/>
    </location>
</feature>
<organism evidence="2 3">
    <name type="scientific">[Muricauda] lutisoli</name>
    <dbReference type="NCBI Taxonomy" id="2816035"/>
    <lineage>
        <taxon>Bacteria</taxon>
        <taxon>Pseudomonadati</taxon>
        <taxon>Bacteroidota</taxon>
        <taxon>Flavobacteriia</taxon>
        <taxon>Flavobacteriales</taxon>
        <taxon>Flavobacteriaceae</taxon>
        <taxon>Allomuricauda</taxon>
    </lineage>
</organism>
<keyword evidence="1" id="KW-0472">Membrane</keyword>
<protein>
    <recommendedName>
        <fullName evidence="4">DUF485 domain-containing protein</fullName>
    </recommendedName>
</protein>
<name>A0ABS3ERS1_9FLAO</name>
<keyword evidence="3" id="KW-1185">Reference proteome</keyword>
<dbReference type="Proteomes" id="UP000664163">
    <property type="component" value="Unassembled WGS sequence"/>
</dbReference>
<gene>
    <name evidence="2" type="ORF">J0X13_00085</name>
</gene>
<evidence type="ECO:0000313" key="3">
    <source>
        <dbReference type="Proteomes" id="UP000664163"/>
    </source>
</evidence>
<reference evidence="2 3" key="1">
    <citation type="submission" date="2021-03" db="EMBL/GenBank/DDBJ databases">
        <title>Muricauda sp. CAU 1631 isolated from Incheon.</title>
        <authorList>
            <person name="Kim W."/>
        </authorList>
    </citation>
    <scope>NUCLEOTIDE SEQUENCE [LARGE SCALE GENOMIC DNA]</scope>
    <source>
        <strain evidence="2 3">CAU 1631</strain>
    </source>
</reference>
<accession>A0ABS3ERS1</accession>
<evidence type="ECO:0008006" key="4">
    <source>
        <dbReference type="Google" id="ProtNLM"/>
    </source>
</evidence>
<dbReference type="RefSeq" id="WP_207069484.1">
    <property type="nucleotide sequence ID" value="NZ_JAFLND010000001.1"/>
</dbReference>